<evidence type="ECO:0000256" key="8">
    <source>
        <dbReference type="HAMAP-Rule" id="MF_00509"/>
    </source>
</evidence>
<comment type="similarity">
    <text evidence="8 9">Belongs to the ZipA family.</text>
</comment>
<comment type="subcellular location">
    <subcellularLocation>
        <location evidence="8">Cell inner membrane</location>
        <topology evidence="8">Single-pass type I membrane protein</topology>
    </subcellularLocation>
    <text evidence="8">Localizes to the Z ring in an FtsZ-dependent manner.</text>
</comment>
<dbReference type="PANTHER" id="PTHR38685">
    <property type="entry name" value="CELL DIVISION PROTEIN ZIPA"/>
    <property type="match status" value="1"/>
</dbReference>
<keyword evidence="13" id="KW-1185">Reference proteome</keyword>
<accession>A0ABS3CUC7</accession>
<keyword evidence="5 8" id="KW-1133">Transmembrane helix</keyword>
<gene>
    <name evidence="8 12" type="primary">zipA</name>
    <name evidence="12" type="ORF">J0A65_12635</name>
</gene>
<dbReference type="SUPFAM" id="SSF64383">
    <property type="entry name" value="Cell-division protein ZipA, C-terminal domain"/>
    <property type="match status" value="1"/>
</dbReference>
<comment type="caution">
    <text evidence="12">The sequence shown here is derived from an EMBL/GenBank/DDBJ whole genome shotgun (WGS) entry which is preliminary data.</text>
</comment>
<dbReference type="NCBIfam" id="TIGR02205">
    <property type="entry name" value="septum_zipA"/>
    <property type="match status" value="1"/>
</dbReference>
<dbReference type="InterPro" id="IPR036765">
    <property type="entry name" value="ZipA_FtsZ-bd_C_sf"/>
</dbReference>
<dbReference type="HAMAP" id="MF_00509">
    <property type="entry name" value="ZipA"/>
    <property type="match status" value="1"/>
</dbReference>
<dbReference type="SMART" id="SM00771">
    <property type="entry name" value="ZipA_C"/>
    <property type="match status" value="1"/>
</dbReference>
<feature type="transmembrane region" description="Helical" evidence="8">
    <location>
        <begin position="6"/>
        <end position="27"/>
    </location>
</feature>
<evidence type="ECO:0000256" key="4">
    <source>
        <dbReference type="ARBA" id="ARBA00022692"/>
    </source>
</evidence>
<feature type="region of interest" description="Disordered" evidence="10">
    <location>
        <begin position="87"/>
        <end position="109"/>
    </location>
</feature>
<evidence type="ECO:0000313" key="12">
    <source>
        <dbReference type="EMBL" id="MBN7820718.1"/>
    </source>
</evidence>
<evidence type="ECO:0000256" key="1">
    <source>
        <dbReference type="ARBA" id="ARBA00022475"/>
    </source>
</evidence>
<keyword evidence="3 8" id="KW-0132">Cell division</keyword>
<evidence type="ECO:0000256" key="6">
    <source>
        <dbReference type="ARBA" id="ARBA00023136"/>
    </source>
</evidence>
<name>A0ABS3CUC7_9ALTE</name>
<evidence type="ECO:0000256" key="2">
    <source>
        <dbReference type="ARBA" id="ARBA00022519"/>
    </source>
</evidence>
<dbReference type="PANTHER" id="PTHR38685:SF1">
    <property type="entry name" value="CELL DIVISION PROTEIN ZIPA"/>
    <property type="match status" value="1"/>
</dbReference>
<dbReference type="RefSeq" id="WP_206594548.1">
    <property type="nucleotide sequence ID" value="NZ_JAFKCS010000011.1"/>
</dbReference>
<keyword evidence="4 8" id="KW-0812">Transmembrane</keyword>
<dbReference type="Proteomes" id="UP000663992">
    <property type="component" value="Unassembled WGS sequence"/>
</dbReference>
<reference evidence="12 13" key="1">
    <citation type="submission" date="2021-03" db="EMBL/GenBank/DDBJ databases">
        <title>novel species isolated from a fishpond in China.</title>
        <authorList>
            <person name="Lu H."/>
            <person name="Cai Z."/>
        </authorList>
    </citation>
    <scope>NUCLEOTIDE SEQUENCE [LARGE SCALE GENOMIC DNA]</scope>
    <source>
        <strain evidence="12 13">Y57</strain>
    </source>
</reference>
<proteinExistence type="inferred from homology"/>
<comment type="function">
    <text evidence="8 9">Essential cell division protein that stabilizes the FtsZ protofilaments by cross-linking them and that serves as a cytoplasmic membrane anchor for the Z ring. Also required for the recruitment to the septal ring of downstream cell division proteins.</text>
</comment>
<evidence type="ECO:0000313" key="13">
    <source>
        <dbReference type="Proteomes" id="UP000663992"/>
    </source>
</evidence>
<comment type="subunit">
    <text evidence="8">Interacts with FtsZ via their C-terminal domains.</text>
</comment>
<dbReference type="InterPro" id="IPR007449">
    <property type="entry name" value="ZipA_FtsZ-bd_C"/>
</dbReference>
<evidence type="ECO:0000256" key="3">
    <source>
        <dbReference type="ARBA" id="ARBA00022618"/>
    </source>
</evidence>
<dbReference type="Pfam" id="PF04354">
    <property type="entry name" value="ZipA_C"/>
    <property type="match status" value="1"/>
</dbReference>
<keyword evidence="1 8" id="KW-1003">Cell membrane</keyword>
<keyword evidence="7 8" id="KW-0131">Cell cycle</keyword>
<evidence type="ECO:0000259" key="11">
    <source>
        <dbReference type="SMART" id="SM00771"/>
    </source>
</evidence>
<keyword evidence="6 8" id="KW-0472">Membrane</keyword>
<dbReference type="InterPro" id="IPR011919">
    <property type="entry name" value="Cell_div_ZipA"/>
</dbReference>
<dbReference type="GO" id="GO:0051301">
    <property type="term" value="P:cell division"/>
    <property type="evidence" value="ECO:0007669"/>
    <property type="project" value="UniProtKB-KW"/>
</dbReference>
<feature type="domain" description="ZipA C-terminal FtsZ-binding" evidence="11">
    <location>
        <begin position="256"/>
        <end position="386"/>
    </location>
</feature>
<evidence type="ECO:0000256" key="7">
    <source>
        <dbReference type="ARBA" id="ARBA00023306"/>
    </source>
</evidence>
<keyword evidence="2 8" id="KW-0997">Cell inner membrane</keyword>
<feature type="region of interest" description="Disordered" evidence="10">
    <location>
        <begin position="36"/>
        <end position="75"/>
    </location>
</feature>
<evidence type="ECO:0000256" key="9">
    <source>
        <dbReference type="RuleBase" id="RU003612"/>
    </source>
</evidence>
<dbReference type="Gene3D" id="3.30.1400.10">
    <property type="entry name" value="ZipA, C-terminal FtsZ-binding domain"/>
    <property type="match status" value="1"/>
</dbReference>
<sequence length="399" mass="44623">MEELRLTFLVFGALAIAGILVHGLWTVRKKNAKKRQDKPAFLDYQARQQAEPQFDGDSDFDPDAVRSEPQLNDFDELGLGPVRVVKSAEKKAPEPASQEPQAPAPEPVIDEVVIACDKPESVREESRDQHLVPEPPSSLLRKDLAKIDQDLAQSATAQPVRQEPVLEPQIRVSEAPEDNVNVEQPVVETPPLKPGFAEQARNLVMGKKPDATPKRREPQMRNSKLREDQMRIDFDDEPAVEPKPETAPAQPAKPVNQEVLVLNIKSPDNKPISGASLLPALLTLGFKFGEQDIFHRHVNSNGKGPVLFSLANMFKPGVFDVDNLETFSTQGLSLFMILPIEGDPHQVFNMMHNAARKLADEFGAQVLDGRRAVLTKQSLQQYVEKIREFERKRMIRKAN</sequence>
<evidence type="ECO:0000256" key="5">
    <source>
        <dbReference type="ARBA" id="ARBA00022989"/>
    </source>
</evidence>
<protein>
    <recommendedName>
        <fullName evidence="8 9">Cell division protein ZipA</fullName>
    </recommendedName>
</protein>
<organism evidence="12 13">
    <name type="scientific">Bowmanella yangjiangensis</name>
    <dbReference type="NCBI Taxonomy" id="2811230"/>
    <lineage>
        <taxon>Bacteria</taxon>
        <taxon>Pseudomonadati</taxon>
        <taxon>Pseudomonadota</taxon>
        <taxon>Gammaproteobacteria</taxon>
        <taxon>Alteromonadales</taxon>
        <taxon>Alteromonadaceae</taxon>
        <taxon>Bowmanella</taxon>
    </lineage>
</organism>
<evidence type="ECO:0000256" key="10">
    <source>
        <dbReference type="SAM" id="MobiDB-lite"/>
    </source>
</evidence>
<dbReference type="EMBL" id="JAFKCS010000011">
    <property type="protein sequence ID" value="MBN7820718.1"/>
    <property type="molecule type" value="Genomic_DNA"/>
</dbReference>